<dbReference type="Pfam" id="PF12833">
    <property type="entry name" value="HTH_18"/>
    <property type="match status" value="1"/>
</dbReference>
<evidence type="ECO:0000256" key="5">
    <source>
        <dbReference type="ARBA" id="ARBA00023163"/>
    </source>
</evidence>
<evidence type="ECO:0000313" key="8">
    <source>
        <dbReference type="EMBL" id="MBD2844201.1"/>
    </source>
</evidence>
<dbReference type="InterPro" id="IPR037923">
    <property type="entry name" value="HTH-like"/>
</dbReference>
<feature type="region of interest" description="Disordered" evidence="6">
    <location>
        <begin position="276"/>
        <end position="310"/>
    </location>
</feature>
<dbReference type="RefSeq" id="WP_190914677.1">
    <property type="nucleotide sequence ID" value="NZ_JACXIZ010000009.1"/>
</dbReference>
<dbReference type="SMART" id="SM00342">
    <property type="entry name" value="HTH_ARAC"/>
    <property type="match status" value="1"/>
</dbReference>
<dbReference type="GO" id="GO:0043565">
    <property type="term" value="F:sequence-specific DNA binding"/>
    <property type="evidence" value="ECO:0007669"/>
    <property type="project" value="InterPro"/>
</dbReference>
<name>A0A927GQE8_9BACL</name>
<keyword evidence="9" id="KW-1185">Reference proteome</keyword>
<dbReference type="InterPro" id="IPR050204">
    <property type="entry name" value="AraC_XylS_family_regulators"/>
</dbReference>
<evidence type="ECO:0000256" key="2">
    <source>
        <dbReference type="ARBA" id="ARBA00023015"/>
    </source>
</evidence>
<dbReference type="PANTHER" id="PTHR46796:SF13">
    <property type="entry name" value="HTH-TYPE TRANSCRIPTIONAL ACTIVATOR RHAS"/>
    <property type="match status" value="1"/>
</dbReference>
<dbReference type="GO" id="GO:0003700">
    <property type="term" value="F:DNA-binding transcription factor activity"/>
    <property type="evidence" value="ECO:0007669"/>
    <property type="project" value="InterPro"/>
</dbReference>
<dbReference type="SUPFAM" id="SSF51215">
    <property type="entry name" value="Regulatory protein AraC"/>
    <property type="match status" value="1"/>
</dbReference>
<evidence type="ECO:0000313" key="9">
    <source>
        <dbReference type="Proteomes" id="UP000621560"/>
    </source>
</evidence>
<dbReference type="EMBL" id="JACXIZ010000009">
    <property type="protein sequence ID" value="MBD2844201.1"/>
    <property type="molecule type" value="Genomic_DNA"/>
</dbReference>
<organism evidence="8 9">
    <name type="scientific">Paenibacillus sabuli</name>
    <dbReference type="NCBI Taxonomy" id="2772509"/>
    <lineage>
        <taxon>Bacteria</taxon>
        <taxon>Bacillati</taxon>
        <taxon>Bacillota</taxon>
        <taxon>Bacilli</taxon>
        <taxon>Bacillales</taxon>
        <taxon>Paenibacillaceae</taxon>
        <taxon>Paenibacillus</taxon>
    </lineage>
</organism>
<evidence type="ECO:0000256" key="4">
    <source>
        <dbReference type="ARBA" id="ARBA00023159"/>
    </source>
</evidence>
<comment type="caution">
    <text evidence="8">The sequence shown here is derived from an EMBL/GenBank/DDBJ whole genome shotgun (WGS) entry which is preliminary data.</text>
</comment>
<dbReference type="InterPro" id="IPR020449">
    <property type="entry name" value="Tscrpt_reg_AraC-type_HTH"/>
</dbReference>
<sequence>MQHGLERQTPALNFASQATAYAGQSWGPRTIPDNQLFYVRDGTAELRAGGRAWTLRRGQSALLGPACPHRLYACEQTEYYSVHFAWHAESPEPVHPAYGLRDVPASLLEDRLQPQAVRLGDNALELPLCIAIPAVEGLLQRIAHEYSGLSDEAGSAYLLRALTMDLIVRLVRFVHTVQKPSPASADERLRPALQALAGEPDKAWSVAELAQRCGYHPGHFSRLFAAAFGIKPKPYLNRERIRSAKQALLGGESMERIAERMGYSSIHHFSRNFKATTGLTPGEFRQQPGRDTPPSAQRQGRCTPKERMGI</sequence>
<dbReference type="PRINTS" id="PR00032">
    <property type="entry name" value="HTHARAC"/>
</dbReference>
<dbReference type="AlphaFoldDB" id="A0A927GQE8"/>
<dbReference type="InterPro" id="IPR009057">
    <property type="entry name" value="Homeodomain-like_sf"/>
</dbReference>
<evidence type="ECO:0000256" key="6">
    <source>
        <dbReference type="SAM" id="MobiDB-lite"/>
    </source>
</evidence>
<dbReference type="InterPro" id="IPR014710">
    <property type="entry name" value="RmlC-like_jellyroll"/>
</dbReference>
<dbReference type="PANTHER" id="PTHR46796">
    <property type="entry name" value="HTH-TYPE TRANSCRIPTIONAL ACTIVATOR RHAS-RELATED"/>
    <property type="match status" value="1"/>
</dbReference>
<dbReference type="Pfam" id="PF02311">
    <property type="entry name" value="AraC_binding"/>
    <property type="match status" value="1"/>
</dbReference>
<dbReference type="Gene3D" id="2.60.120.10">
    <property type="entry name" value="Jelly Rolls"/>
    <property type="match status" value="1"/>
</dbReference>
<dbReference type="PROSITE" id="PS00041">
    <property type="entry name" value="HTH_ARAC_FAMILY_1"/>
    <property type="match status" value="1"/>
</dbReference>
<dbReference type="InterPro" id="IPR018062">
    <property type="entry name" value="HTH_AraC-typ_CS"/>
</dbReference>
<keyword evidence="1" id="KW-0963">Cytoplasm</keyword>
<protein>
    <submittedName>
        <fullName evidence="8">AraC family transcriptional regulator</fullName>
    </submittedName>
</protein>
<keyword evidence="2" id="KW-0805">Transcription regulation</keyword>
<dbReference type="Proteomes" id="UP000621560">
    <property type="component" value="Unassembled WGS sequence"/>
</dbReference>
<accession>A0A927GQE8</accession>
<feature type="domain" description="HTH araC/xylS-type" evidence="7">
    <location>
        <begin position="190"/>
        <end position="287"/>
    </location>
</feature>
<keyword evidence="4" id="KW-0010">Activator</keyword>
<dbReference type="InterPro" id="IPR018060">
    <property type="entry name" value="HTH_AraC"/>
</dbReference>
<keyword evidence="5" id="KW-0804">Transcription</keyword>
<dbReference type="InterPro" id="IPR003313">
    <property type="entry name" value="AraC-bd"/>
</dbReference>
<evidence type="ECO:0000256" key="3">
    <source>
        <dbReference type="ARBA" id="ARBA00023125"/>
    </source>
</evidence>
<gene>
    <name evidence="8" type="ORF">IDH44_03290</name>
</gene>
<evidence type="ECO:0000256" key="1">
    <source>
        <dbReference type="ARBA" id="ARBA00022490"/>
    </source>
</evidence>
<reference evidence="8" key="1">
    <citation type="submission" date="2020-09" db="EMBL/GenBank/DDBJ databases">
        <title>A novel bacterium of genus Paenibacillus, isolated from South China Sea.</title>
        <authorList>
            <person name="Huang H."/>
            <person name="Mo K."/>
            <person name="Hu Y."/>
        </authorList>
    </citation>
    <scope>NUCLEOTIDE SEQUENCE</scope>
    <source>
        <strain evidence="8">IB182496</strain>
    </source>
</reference>
<evidence type="ECO:0000259" key="7">
    <source>
        <dbReference type="PROSITE" id="PS01124"/>
    </source>
</evidence>
<proteinExistence type="predicted"/>
<dbReference type="Gene3D" id="1.10.10.60">
    <property type="entry name" value="Homeodomain-like"/>
    <property type="match status" value="2"/>
</dbReference>
<dbReference type="SUPFAM" id="SSF46689">
    <property type="entry name" value="Homeodomain-like"/>
    <property type="match status" value="2"/>
</dbReference>
<dbReference type="PROSITE" id="PS01124">
    <property type="entry name" value="HTH_ARAC_FAMILY_2"/>
    <property type="match status" value="1"/>
</dbReference>
<keyword evidence="3" id="KW-0238">DNA-binding</keyword>